<sequence>MTTPMTMILPTRLTATATTISAAPLLLLLLLLAAPTATAYLGCHASFETNNVQYYRSSNGCCGPEFATVLRDSRGAISSVQCGHVQVKGNTEWLKEMAPCDKLSVWGPSCSHIRYPLEGVPQLDDCTADITAPKPDDDAAGIIIAPDDPAGGRGCYSGRIYVHAGKCCSVDYVVSDHDGVRCGKKAIYLGPDNQLPPHLVDVPKCNKMIDHADCPHGVFASFNALIRAQKCRTCCPPGQTRDHNYNCRVHDMHVWNLAKYWKARRRDNCELPKPGPNCCPDRRHSRNSRGECSHRNGREVPTASELYVRRIERDGCTDFLDHLGSEDSGFDLDMER</sequence>
<evidence type="ECO:0000313" key="2">
    <source>
        <dbReference type="EMBL" id="RCI09720.1"/>
    </source>
</evidence>
<feature type="chain" id="PRO_5017051623" evidence="1">
    <location>
        <begin position="40"/>
        <end position="336"/>
    </location>
</feature>
<gene>
    <name evidence="2" type="ORF">L249_3957</name>
</gene>
<protein>
    <submittedName>
        <fullName evidence="2">Uncharacterized protein</fullName>
    </submittedName>
</protein>
<evidence type="ECO:0000313" key="3">
    <source>
        <dbReference type="Proteomes" id="UP000253664"/>
    </source>
</evidence>
<dbReference type="EMBL" id="LKCN02000014">
    <property type="protein sequence ID" value="RCI09720.1"/>
    <property type="molecule type" value="Genomic_DNA"/>
</dbReference>
<proteinExistence type="predicted"/>
<reference evidence="2 3" key="1">
    <citation type="journal article" date="2015" name="BMC Genomics">
        <title>Insights from the genome of Ophiocordyceps polyrhachis-furcata to pathogenicity and host specificity in insect fungi.</title>
        <authorList>
            <person name="Wichadakul D."/>
            <person name="Kobmoo N."/>
            <person name="Ingsriswang S."/>
            <person name="Tangphatsornruang S."/>
            <person name="Chantasingh D."/>
            <person name="Luangsa-ard J.J."/>
            <person name="Eurwilaichitr L."/>
        </authorList>
    </citation>
    <scope>NUCLEOTIDE SEQUENCE [LARGE SCALE GENOMIC DNA]</scope>
    <source>
        <strain evidence="2 3">BCC 54312</strain>
    </source>
</reference>
<accession>A0A367L5L2</accession>
<name>A0A367L5L2_9HYPO</name>
<evidence type="ECO:0000256" key="1">
    <source>
        <dbReference type="SAM" id="SignalP"/>
    </source>
</evidence>
<organism evidence="2 3">
    <name type="scientific">Ophiocordyceps polyrhachis-furcata BCC 54312</name>
    <dbReference type="NCBI Taxonomy" id="1330021"/>
    <lineage>
        <taxon>Eukaryota</taxon>
        <taxon>Fungi</taxon>
        <taxon>Dikarya</taxon>
        <taxon>Ascomycota</taxon>
        <taxon>Pezizomycotina</taxon>
        <taxon>Sordariomycetes</taxon>
        <taxon>Hypocreomycetidae</taxon>
        <taxon>Hypocreales</taxon>
        <taxon>Ophiocordycipitaceae</taxon>
        <taxon>Ophiocordyceps</taxon>
    </lineage>
</organism>
<dbReference type="OrthoDB" id="4912541at2759"/>
<keyword evidence="3" id="KW-1185">Reference proteome</keyword>
<dbReference type="Proteomes" id="UP000253664">
    <property type="component" value="Unassembled WGS sequence"/>
</dbReference>
<dbReference type="AlphaFoldDB" id="A0A367L5L2"/>
<keyword evidence="1" id="KW-0732">Signal</keyword>
<comment type="caution">
    <text evidence="2">The sequence shown here is derived from an EMBL/GenBank/DDBJ whole genome shotgun (WGS) entry which is preliminary data.</text>
</comment>
<feature type="signal peptide" evidence="1">
    <location>
        <begin position="1"/>
        <end position="39"/>
    </location>
</feature>